<dbReference type="STRING" id="1121326.CLMAG_35870"/>
<sequence>MNNLKVKNINGVLVVEIREVALMVAKRHDHLLRDIQGYISILSDNPTLGSENFFVESTFENKGKHYTCYLLTRKGCDIVANKMTGEKCVLFSATYINRFYEMEQQLR</sequence>
<gene>
    <name evidence="1" type="ORF">CLMAG_35870</name>
</gene>
<dbReference type="Proteomes" id="UP000076603">
    <property type="component" value="Unassembled WGS sequence"/>
</dbReference>
<dbReference type="PATRIC" id="fig|1121326.3.peg.3630"/>
<evidence type="ECO:0000313" key="2">
    <source>
        <dbReference type="Proteomes" id="UP000076603"/>
    </source>
</evidence>
<organism evidence="1 2">
    <name type="scientific">Clostridium magnum DSM 2767</name>
    <dbReference type="NCBI Taxonomy" id="1121326"/>
    <lineage>
        <taxon>Bacteria</taxon>
        <taxon>Bacillati</taxon>
        <taxon>Bacillota</taxon>
        <taxon>Clostridia</taxon>
        <taxon>Eubacteriales</taxon>
        <taxon>Clostridiaceae</taxon>
        <taxon>Clostridium</taxon>
    </lineage>
</organism>
<reference evidence="1 2" key="1">
    <citation type="submission" date="2016-04" db="EMBL/GenBank/DDBJ databases">
        <title>Genome sequence of Clostridium magnum DSM 2767.</title>
        <authorList>
            <person name="Poehlein A."/>
            <person name="Uhlig R."/>
            <person name="Fischer R."/>
            <person name="Bahl H."/>
            <person name="Daniel R."/>
        </authorList>
    </citation>
    <scope>NUCLEOTIDE SEQUENCE [LARGE SCALE GENOMIC DNA]</scope>
    <source>
        <strain evidence="1 2">DSM 2767</strain>
    </source>
</reference>
<dbReference type="AlphaFoldDB" id="A0A161X8Z8"/>
<dbReference type="InterPro" id="IPR014054">
    <property type="entry name" value="Phage_regulatory_Rha"/>
</dbReference>
<dbReference type="RefSeq" id="WP_066625276.1">
    <property type="nucleotide sequence ID" value="NZ_FQXL01000028.1"/>
</dbReference>
<dbReference type="EMBL" id="LWAE01000004">
    <property type="protein sequence ID" value="KZL90686.1"/>
    <property type="molecule type" value="Genomic_DNA"/>
</dbReference>
<dbReference type="Pfam" id="PF09669">
    <property type="entry name" value="Phage_pRha"/>
    <property type="match status" value="1"/>
</dbReference>
<protein>
    <submittedName>
        <fullName evidence="1">Phage regulatory protein Rha</fullName>
    </submittedName>
</protein>
<dbReference type="OrthoDB" id="9812611at2"/>
<proteinExistence type="predicted"/>
<comment type="caution">
    <text evidence="1">The sequence shown here is derived from an EMBL/GenBank/DDBJ whole genome shotgun (WGS) entry which is preliminary data.</text>
</comment>
<name>A0A161X8Z8_9CLOT</name>
<dbReference type="NCBIfam" id="TIGR02681">
    <property type="entry name" value="phage_pRha"/>
    <property type="match status" value="1"/>
</dbReference>
<evidence type="ECO:0000313" key="1">
    <source>
        <dbReference type="EMBL" id="KZL90686.1"/>
    </source>
</evidence>
<accession>A0A161X8Z8</accession>
<keyword evidence="2" id="KW-1185">Reference proteome</keyword>